<reference evidence="4 8" key="3">
    <citation type="submission" date="2019-11" db="EMBL/GenBank/DDBJ databases">
        <title>Genome-resolved metagenomics to study the prevalence of co-infection and intraspecific heterogeneity among plant pathogen metapopulations.</title>
        <authorList>
            <person name="Newberry E."/>
            <person name="Bhandari R."/>
            <person name="Kemble J."/>
            <person name="Sikora E."/>
            <person name="Potnis N."/>
        </authorList>
    </citation>
    <scope>NUCLEOTIDE SEQUENCE [LARGE SCALE GENOMIC DNA]</scope>
    <source>
        <strain evidence="4">Xp_Tom_Tuscaloosa_18b</strain>
    </source>
</reference>
<evidence type="ECO:0000256" key="1">
    <source>
        <dbReference type="SAM" id="Phobius"/>
    </source>
</evidence>
<evidence type="ECO:0000313" key="6">
    <source>
        <dbReference type="Proteomes" id="UP000035369"/>
    </source>
</evidence>
<dbReference type="EMBL" id="PUUL01000037">
    <property type="protein sequence ID" value="RXD54926.1"/>
    <property type="molecule type" value="Genomic_DNA"/>
</dbReference>
<dbReference type="Pfam" id="PF04956">
    <property type="entry name" value="TrbC"/>
    <property type="match status" value="1"/>
</dbReference>
<dbReference type="Proteomes" id="UP000035369">
    <property type="component" value="Unassembled WGS sequence"/>
</dbReference>
<gene>
    <name evidence="5" type="ORF">DB769_07745</name>
    <name evidence="4" type="ORF">G3W61_14170</name>
    <name evidence="3" type="ORF">XP315_23595</name>
</gene>
<keyword evidence="1" id="KW-0472">Membrane</keyword>
<dbReference type="Proteomes" id="UP000471082">
    <property type="component" value="Unassembled WGS sequence"/>
</dbReference>
<keyword evidence="1" id="KW-0812">Transmembrane</keyword>
<feature type="chain" id="PRO_5044542913" evidence="2">
    <location>
        <begin position="36"/>
        <end position="103"/>
    </location>
</feature>
<keyword evidence="6" id="KW-1185">Reference proteome</keyword>
<dbReference type="RefSeq" id="WP_017160625.1">
    <property type="nucleotide sequence ID" value="NZ_CP018476.1"/>
</dbReference>
<evidence type="ECO:0000313" key="4">
    <source>
        <dbReference type="EMBL" id="NEL77383.1"/>
    </source>
</evidence>
<feature type="transmembrane region" description="Helical" evidence="1">
    <location>
        <begin position="81"/>
        <end position="102"/>
    </location>
</feature>
<sequence length="103" mass="10452">MKKLAFIGAKSPSRTALLSVAALAAAMVIAGPAAAEGLEKVNQGVENVLSVLNVISVSIVTIAVIVAGYKMAFAHARFIDVVPILGGGILIGAAPQLARFLIN</sequence>
<evidence type="ECO:0000313" key="7">
    <source>
        <dbReference type="Proteomes" id="UP000289372"/>
    </source>
</evidence>
<evidence type="ECO:0000313" key="8">
    <source>
        <dbReference type="Proteomes" id="UP000471082"/>
    </source>
</evidence>
<feature type="transmembrane region" description="Helical" evidence="1">
    <location>
        <begin position="51"/>
        <end position="69"/>
    </location>
</feature>
<evidence type="ECO:0000256" key="2">
    <source>
        <dbReference type="SAM" id="SignalP"/>
    </source>
</evidence>
<feature type="signal peptide" evidence="2">
    <location>
        <begin position="1"/>
        <end position="35"/>
    </location>
</feature>
<accession>A0A0G9C1V2</accession>
<keyword evidence="2" id="KW-0732">Signal</keyword>
<name>A0A0G9C1V2_XANPE</name>
<reference evidence="3 6" key="1">
    <citation type="submission" date="2015-02" db="EMBL/GenBank/DDBJ databases">
        <title>Whole genome sequencing of multiple isolates of three species of pepper and tomato-infecting xanthomonads reveals genetic diversity in field strains and pinpoints effectors responsible for host specificity.</title>
        <authorList>
            <person name="Schwartz A."/>
            <person name="Dahlbeck D."/>
            <person name="Staskawicz B."/>
            <person name="Bart R."/>
            <person name="Potnis N."/>
            <person name="Minsavage G."/>
            <person name="Timilsina S."/>
            <person name="Goss E."/>
            <person name="Jones J."/>
            <person name="Vallad G."/>
            <person name="Barak J."/>
            <person name="Miller S."/>
            <person name="Ritchie D."/>
            <person name="Martins J.Jr."/>
            <person name="Patane J.S."/>
            <person name="Setubal J.C."/>
        </authorList>
    </citation>
    <scope>NUCLEOTIDE SEQUENCE [LARGE SCALE GENOMIC DNA]</scope>
    <source>
        <strain evidence="3 6">Xp3-15</strain>
    </source>
</reference>
<dbReference type="EMBL" id="JZUY01000078">
    <property type="protein sequence ID" value="KLC00831.1"/>
    <property type="molecule type" value="Genomic_DNA"/>
</dbReference>
<keyword evidence="1" id="KW-1133">Transmembrane helix</keyword>
<protein>
    <submittedName>
        <fullName evidence="4">TrbC/VirB2 family protein</fullName>
    </submittedName>
    <submittedName>
        <fullName evidence="3">Type IV secretion protein VirB2</fullName>
    </submittedName>
    <submittedName>
        <fullName evidence="5">Type IV secretion system protein VirB2</fullName>
    </submittedName>
</protein>
<evidence type="ECO:0000313" key="3">
    <source>
        <dbReference type="EMBL" id="KLC00831.1"/>
    </source>
</evidence>
<dbReference type="EMBL" id="JAAGYU010000062">
    <property type="protein sequence ID" value="NEL77383.1"/>
    <property type="molecule type" value="Genomic_DNA"/>
</dbReference>
<comment type="caution">
    <text evidence="4">The sequence shown here is derived from an EMBL/GenBank/DDBJ whole genome shotgun (WGS) entry which is preliminary data.</text>
</comment>
<dbReference type="Proteomes" id="UP000289372">
    <property type="component" value="Unassembled WGS sequence"/>
</dbReference>
<organism evidence="4 8">
    <name type="scientific">Xanthomonas perforans</name>
    <dbReference type="NCBI Taxonomy" id="442694"/>
    <lineage>
        <taxon>Bacteria</taxon>
        <taxon>Pseudomonadati</taxon>
        <taxon>Pseudomonadota</taxon>
        <taxon>Gammaproteobacteria</taxon>
        <taxon>Lysobacterales</taxon>
        <taxon>Lysobacteraceae</taxon>
        <taxon>Xanthomonas</taxon>
    </lineage>
</organism>
<dbReference type="KEGG" id="xpe:BJD13_24020"/>
<dbReference type="AlphaFoldDB" id="A0A0G9C1V2"/>
<evidence type="ECO:0000313" key="5">
    <source>
        <dbReference type="EMBL" id="RXD54926.1"/>
    </source>
</evidence>
<proteinExistence type="predicted"/>
<dbReference type="InterPro" id="IPR007039">
    <property type="entry name" value="TrbC/VirB2"/>
</dbReference>
<reference evidence="5 7" key="2">
    <citation type="submission" date="2018-02" db="EMBL/GenBank/DDBJ databases">
        <title>Characterization of Xanthomonas diversity in transplant houses and field plants.</title>
        <authorList>
            <person name="Abrahamian P."/>
            <person name="Timilsina S."/>
            <person name="Minsavage G.V."/>
            <person name="Goss E.M."/>
            <person name="Jones J.B."/>
            <person name="Vallad G.E."/>
        </authorList>
    </citation>
    <scope>NUCLEOTIDE SEQUENCE [LARGE SCALE GENOMIC DNA]</scope>
    <source>
        <strain evidence="5 7">GEV2132</strain>
    </source>
</reference>
<dbReference type="GeneID" id="61780162"/>